<dbReference type="InterPro" id="IPR032423">
    <property type="entry name" value="AAA_assoc_2"/>
</dbReference>
<dbReference type="GO" id="GO:0000731">
    <property type="term" value="P:DNA synthesis involved in DNA repair"/>
    <property type="evidence" value="ECO:0007669"/>
    <property type="project" value="TreeGrafter"/>
</dbReference>
<dbReference type="Gene3D" id="1.10.8.60">
    <property type="match status" value="1"/>
</dbReference>
<dbReference type="FunFam" id="3.40.50.300:FF:000137">
    <property type="entry name" value="Replication-associated recombination protein A"/>
    <property type="match status" value="1"/>
</dbReference>
<keyword evidence="4" id="KW-0547">Nucleotide-binding</keyword>
<dbReference type="PANTHER" id="PTHR13779">
    <property type="entry name" value="WERNER HELICASE-INTERACTING PROTEIN 1 FAMILY MEMBER"/>
    <property type="match status" value="1"/>
</dbReference>
<gene>
    <name evidence="7" type="ordered locus">Csal_1327</name>
</gene>
<feature type="domain" description="AAA+ ATPase" evidence="6">
    <location>
        <begin position="72"/>
        <end position="188"/>
    </location>
</feature>
<sequence>MTGLRLLAESLDTILATRLTHDGIHMDLFASSQPDNTPLAYRMRPRRLDDYVGQEALVGPGKPLRRMAESGAVRSMILWGPPGVGKTTLADILADASGAMLERLSAVMAGVKDIRAAVERAREGQVRGQPTLLFLDEIHRLNKSQQDALLPHVESGLLTLIGATTENPSFEVNSALLSRARVYVLRKLETEDLLRVLHQALADTERGLGKRHIEADEGVLETLARSASGDARRALGLLETACDFAEPTEGGERLTLQALHEVLGHQASAFDKQGDHYYDLLSAIHKSIRSSRPDAALLYIAQFTQGGGDPLDVVRRLAAIASEDVGNAEPRALPLVMAAWDAYLRLGDYEGQRAIAHAALHLAIAPKSNAIDQAWNAAKQFVAAHPDFEVPTYLRNAPTKLMASLGHGEGYRYAHNEPNGYPAGRAHDCWPAELPAATFFAPTEYGQEKRFKQMQAWRAELDAQADASS</sequence>
<dbReference type="SMART" id="SM00382">
    <property type="entry name" value="AAA"/>
    <property type="match status" value="1"/>
</dbReference>
<dbReference type="Pfam" id="PF12002">
    <property type="entry name" value="MgsA_C"/>
    <property type="match status" value="1"/>
</dbReference>
<dbReference type="InterPro" id="IPR008921">
    <property type="entry name" value="DNA_pol3_clamp-load_cplx_C"/>
</dbReference>
<dbReference type="InterPro" id="IPR003593">
    <property type="entry name" value="AAA+_ATPase"/>
</dbReference>
<reference evidence="7 8" key="1">
    <citation type="journal article" date="2011" name="Stand. Genomic Sci.">
        <title>Complete genome sequence of the halophilic and highly halotolerant Chromohalobacter salexigens type strain (1H11(T)).</title>
        <authorList>
            <person name="Copeland A."/>
            <person name="O'Connor K."/>
            <person name="Lucas S."/>
            <person name="Lapidus A."/>
            <person name="Berry K.W."/>
            <person name="Detter J.C."/>
            <person name="Del Rio T.G."/>
            <person name="Hammon N."/>
            <person name="Dalin E."/>
            <person name="Tice H."/>
            <person name="Pitluck S."/>
            <person name="Bruce D."/>
            <person name="Goodwin L."/>
            <person name="Han C."/>
            <person name="Tapia R."/>
            <person name="Saunders E."/>
            <person name="Schmutz J."/>
            <person name="Brettin T."/>
            <person name="Larimer F."/>
            <person name="Land M."/>
            <person name="Hauser L."/>
            <person name="Vargas C."/>
            <person name="Nieto J.J."/>
            <person name="Kyrpides N.C."/>
            <person name="Ivanova N."/>
            <person name="Goker M."/>
            <person name="Klenk H.P."/>
            <person name="Csonka L.N."/>
            <person name="Woyke T."/>
        </authorList>
    </citation>
    <scope>NUCLEOTIDE SEQUENCE [LARGE SCALE GENOMIC DNA]</scope>
    <source>
        <strain evidence="8">ATCC BAA-138 / DSM 3043 / CIP 106854 / NCIMB 13768 / 1H11</strain>
    </source>
</reference>
<organism evidence="7 8">
    <name type="scientific">Chromohalobacter israelensis (strain ATCC BAA-138 / DSM 3043 / CIP 106854 / NCIMB 13768 / 1H11)</name>
    <name type="common">Chromohalobacter salexigens</name>
    <dbReference type="NCBI Taxonomy" id="290398"/>
    <lineage>
        <taxon>Bacteria</taxon>
        <taxon>Pseudomonadati</taxon>
        <taxon>Pseudomonadota</taxon>
        <taxon>Gammaproteobacteria</taxon>
        <taxon>Oceanospirillales</taxon>
        <taxon>Halomonadaceae</taxon>
        <taxon>Chromohalobacter</taxon>
    </lineage>
</organism>
<evidence type="ECO:0000313" key="7">
    <source>
        <dbReference type="EMBL" id="ABE58682.1"/>
    </source>
</evidence>
<dbReference type="Gene3D" id="1.10.3710.10">
    <property type="entry name" value="DNA polymerase III clamp loader subunits, C-terminal domain"/>
    <property type="match status" value="1"/>
</dbReference>
<dbReference type="HOGENOM" id="CLU_017985_1_1_6"/>
<dbReference type="SUPFAM" id="SSF48019">
    <property type="entry name" value="post-AAA+ oligomerization domain-like"/>
    <property type="match status" value="1"/>
</dbReference>
<evidence type="ECO:0000256" key="3">
    <source>
        <dbReference type="ARBA" id="ARBA00020776"/>
    </source>
</evidence>
<dbReference type="InterPro" id="IPR051314">
    <property type="entry name" value="AAA_ATPase_RarA/MGS1/WRNIP1"/>
</dbReference>
<dbReference type="Pfam" id="PF16193">
    <property type="entry name" value="AAA_assoc_2"/>
    <property type="match status" value="1"/>
</dbReference>
<evidence type="ECO:0000256" key="4">
    <source>
        <dbReference type="ARBA" id="ARBA00022741"/>
    </source>
</evidence>
<dbReference type="Gene3D" id="1.20.272.10">
    <property type="match status" value="1"/>
</dbReference>
<dbReference type="InterPro" id="IPR021886">
    <property type="entry name" value="MgsA_C"/>
</dbReference>
<dbReference type="GO" id="GO:0003677">
    <property type="term" value="F:DNA binding"/>
    <property type="evidence" value="ECO:0007669"/>
    <property type="project" value="InterPro"/>
</dbReference>
<dbReference type="InterPro" id="IPR027417">
    <property type="entry name" value="P-loop_NTPase"/>
</dbReference>
<dbReference type="GO" id="GO:0005524">
    <property type="term" value="F:ATP binding"/>
    <property type="evidence" value="ECO:0007669"/>
    <property type="project" value="UniProtKB-KW"/>
</dbReference>
<evidence type="ECO:0000313" key="8">
    <source>
        <dbReference type="Proteomes" id="UP000000239"/>
    </source>
</evidence>
<keyword evidence="8" id="KW-1185">Reference proteome</keyword>
<protein>
    <recommendedName>
        <fullName evidence="3">Replication-associated recombination protein A</fullName>
    </recommendedName>
</protein>
<dbReference type="Pfam" id="PF00004">
    <property type="entry name" value="AAA"/>
    <property type="match status" value="1"/>
</dbReference>
<evidence type="ECO:0000259" key="6">
    <source>
        <dbReference type="SMART" id="SM00382"/>
    </source>
</evidence>
<comment type="function">
    <text evidence="1">DNA-dependent ATPase that plays important roles in cellular responses to stalled DNA replication processes.</text>
</comment>
<dbReference type="EMBL" id="CP000285">
    <property type="protein sequence ID" value="ABE58682.1"/>
    <property type="molecule type" value="Genomic_DNA"/>
</dbReference>
<dbReference type="GO" id="GO:0017116">
    <property type="term" value="F:single-stranded DNA helicase activity"/>
    <property type="evidence" value="ECO:0007669"/>
    <property type="project" value="TreeGrafter"/>
</dbReference>
<dbReference type="InterPro" id="IPR003959">
    <property type="entry name" value="ATPase_AAA_core"/>
</dbReference>
<dbReference type="Proteomes" id="UP000000239">
    <property type="component" value="Chromosome"/>
</dbReference>
<dbReference type="eggNOG" id="COG2256">
    <property type="taxonomic scope" value="Bacteria"/>
</dbReference>
<name>Q1QXX6_CHRI1</name>
<dbReference type="Gene3D" id="3.40.50.300">
    <property type="entry name" value="P-loop containing nucleotide triphosphate hydrolases"/>
    <property type="match status" value="1"/>
</dbReference>
<evidence type="ECO:0000256" key="5">
    <source>
        <dbReference type="ARBA" id="ARBA00022840"/>
    </source>
</evidence>
<dbReference type="FunFam" id="1.10.8.60:FF:000029">
    <property type="entry name" value="Replication-associated recombination protein A"/>
    <property type="match status" value="1"/>
</dbReference>
<proteinExistence type="inferred from homology"/>
<accession>Q1QXX6</accession>
<comment type="similarity">
    <text evidence="2">Belongs to the AAA ATPase family. RarA/MGS1/WRNIP1 subfamily.</text>
</comment>
<dbReference type="STRING" id="290398.Csal_1327"/>
<evidence type="ECO:0000256" key="1">
    <source>
        <dbReference type="ARBA" id="ARBA00002393"/>
    </source>
</evidence>
<dbReference type="CDD" id="cd18139">
    <property type="entry name" value="HLD_clamp_RarA"/>
    <property type="match status" value="1"/>
</dbReference>
<dbReference type="GO" id="GO:0006261">
    <property type="term" value="P:DNA-templated DNA replication"/>
    <property type="evidence" value="ECO:0007669"/>
    <property type="project" value="TreeGrafter"/>
</dbReference>
<dbReference type="PANTHER" id="PTHR13779:SF7">
    <property type="entry name" value="ATPASE WRNIP1"/>
    <property type="match status" value="1"/>
</dbReference>
<dbReference type="GO" id="GO:0008047">
    <property type="term" value="F:enzyme activator activity"/>
    <property type="evidence" value="ECO:0007669"/>
    <property type="project" value="TreeGrafter"/>
</dbReference>
<evidence type="ECO:0000256" key="2">
    <source>
        <dbReference type="ARBA" id="ARBA00008959"/>
    </source>
</evidence>
<dbReference type="CDD" id="cd00009">
    <property type="entry name" value="AAA"/>
    <property type="match status" value="1"/>
</dbReference>
<keyword evidence="5" id="KW-0067">ATP-binding</keyword>
<dbReference type="KEGG" id="csa:Csal_1327"/>
<dbReference type="SUPFAM" id="SSF52540">
    <property type="entry name" value="P-loop containing nucleoside triphosphate hydrolases"/>
    <property type="match status" value="1"/>
</dbReference>
<dbReference type="GO" id="GO:0016887">
    <property type="term" value="F:ATP hydrolysis activity"/>
    <property type="evidence" value="ECO:0007669"/>
    <property type="project" value="InterPro"/>
</dbReference>
<dbReference type="AlphaFoldDB" id="Q1QXX6"/>